<sequence>MPRARRSAARSTSESRGGSRDRHGRGARGPITGPHLPPLQTRTDFFEVTIGSAIDYLRGSWPEELAGIRVGVAATPDVDPDLLRGTGIARWRVDHAARSITLYRVPIERLAKLHRRDEWHQRMLIESYVFRAVAELLGRDPWDISPDRYRHP</sequence>
<feature type="region of interest" description="Disordered" evidence="1">
    <location>
        <begin position="1"/>
        <end position="40"/>
    </location>
</feature>
<dbReference type="PATRIC" id="fig|33888.3.peg.2117"/>
<organism evidence="2 3">
    <name type="scientific">Rathayibacter tritici</name>
    <dbReference type="NCBI Taxonomy" id="33888"/>
    <lineage>
        <taxon>Bacteria</taxon>
        <taxon>Bacillati</taxon>
        <taxon>Actinomycetota</taxon>
        <taxon>Actinomycetes</taxon>
        <taxon>Micrococcales</taxon>
        <taxon>Microbacteriaceae</taxon>
        <taxon>Rathayibacter</taxon>
    </lineage>
</organism>
<dbReference type="RefSeq" id="WP_068254400.1">
    <property type="nucleotide sequence ID" value="NZ_CP015515.1"/>
</dbReference>
<accession>A0A160KTZ8</accession>
<dbReference type="Gene3D" id="3.30.2010.20">
    <property type="match status" value="1"/>
</dbReference>
<reference evidence="2 3" key="1">
    <citation type="submission" date="2016-05" db="EMBL/GenBank/DDBJ databases">
        <title>Complete genome sequence of Rathayibacter tritici NCPPB 1953.</title>
        <authorList>
            <person name="Park J."/>
            <person name="Lee H.-H."/>
            <person name="Lee S.-W."/>
            <person name="Seo Y.-S."/>
        </authorList>
    </citation>
    <scope>NUCLEOTIDE SEQUENCE [LARGE SCALE GENOMIC DNA]</scope>
    <source>
        <strain evidence="2 3">NCPPB 1953</strain>
    </source>
</reference>
<proteinExistence type="predicted"/>
<gene>
    <name evidence="2" type="ORF">A6122_1910</name>
</gene>
<dbReference type="STRING" id="33888.A6122_1910"/>
<dbReference type="Proteomes" id="UP000077071">
    <property type="component" value="Chromosome"/>
</dbReference>
<dbReference type="EMBL" id="CP015515">
    <property type="protein sequence ID" value="AND17037.1"/>
    <property type="molecule type" value="Genomic_DNA"/>
</dbReference>
<evidence type="ECO:0000313" key="2">
    <source>
        <dbReference type="EMBL" id="AND17037.1"/>
    </source>
</evidence>
<dbReference type="InterPro" id="IPR038555">
    <property type="entry name" value="Zincin_1_sf"/>
</dbReference>
<name>A0A160KTZ8_9MICO</name>
<dbReference type="OrthoDB" id="4989780at2"/>
<dbReference type="AlphaFoldDB" id="A0A160KTZ8"/>
<dbReference type="CDD" id="cd12954">
    <property type="entry name" value="MMP_TTHA0227_like_1"/>
    <property type="match status" value="1"/>
</dbReference>
<dbReference type="KEGG" id="rtn:A6122_1910"/>
<keyword evidence="3" id="KW-1185">Reference proteome</keyword>
<evidence type="ECO:0000313" key="3">
    <source>
        <dbReference type="Proteomes" id="UP000077071"/>
    </source>
</evidence>
<dbReference type="SUPFAM" id="SSF55486">
    <property type="entry name" value="Metalloproteases ('zincins'), catalytic domain"/>
    <property type="match status" value="1"/>
</dbReference>
<evidence type="ECO:0008006" key="4">
    <source>
        <dbReference type="Google" id="ProtNLM"/>
    </source>
</evidence>
<evidence type="ECO:0000256" key="1">
    <source>
        <dbReference type="SAM" id="MobiDB-lite"/>
    </source>
</evidence>
<protein>
    <recommendedName>
        <fullName evidence="4">Metallopeptidase family protein</fullName>
    </recommendedName>
</protein>